<feature type="compositionally biased region" description="Basic and acidic residues" evidence="1">
    <location>
        <begin position="1"/>
        <end position="10"/>
    </location>
</feature>
<evidence type="ECO:0000256" key="1">
    <source>
        <dbReference type="SAM" id="MobiDB-lite"/>
    </source>
</evidence>
<feature type="region of interest" description="Disordered" evidence="1">
    <location>
        <begin position="1"/>
        <end position="101"/>
    </location>
</feature>
<keyword evidence="3" id="KW-1185">Reference proteome</keyword>
<name>A0A699YSA5_HAELA</name>
<gene>
    <name evidence="2" type="ORF">HaLaN_05018</name>
</gene>
<dbReference type="AlphaFoldDB" id="A0A699YSA5"/>
<organism evidence="2 3">
    <name type="scientific">Haematococcus lacustris</name>
    <name type="common">Green alga</name>
    <name type="synonym">Haematococcus pluvialis</name>
    <dbReference type="NCBI Taxonomy" id="44745"/>
    <lineage>
        <taxon>Eukaryota</taxon>
        <taxon>Viridiplantae</taxon>
        <taxon>Chlorophyta</taxon>
        <taxon>core chlorophytes</taxon>
        <taxon>Chlorophyceae</taxon>
        <taxon>CS clade</taxon>
        <taxon>Chlamydomonadales</taxon>
        <taxon>Haematococcaceae</taxon>
        <taxon>Haematococcus</taxon>
    </lineage>
</organism>
<comment type="caution">
    <text evidence="2">The sequence shown here is derived from an EMBL/GenBank/DDBJ whole genome shotgun (WGS) entry which is preliminary data.</text>
</comment>
<reference evidence="2 3" key="1">
    <citation type="submission" date="2020-02" db="EMBL/GenBank/DDBJ databases">
        <title>Draft genome sequence of Haematococcus lacustris strain NIES-144.</title>
        <authorList>
            <person name="Morimoto D."/>
            <person name="Nakagawa S."/>
            <person name="Yoshida T."/>
            <person name="Sawayama S."/>
        </authorList>
    </citation>
    <scope>NUCLEOTIDE SEQUENCE [LARGE SCALE GENOMIC DNA]</scope>
    <source>
        <strain evidence="2 3">NIES-144</strain>
    </source>
</reference>
<evidence type="ECO:0000313" key="2">
    <source>
        <dbReference type="EMBL" id="GFH09806.1"/>
    </source>
</evidence>
<dbReference type="EMBL" id="BLLF01000265">
    <property type="protein sequence ID" value="GFH09806.1"/>
    <property type="molecule type" value="Genomic_DNA"/>
</dbReference>
<proteinExistence type="predicted"/>
<sequence>MHSVVHDPKGKAGAVGPARQGVTASGTCYGLRKSYKRCNNRQRSSPTSPSCIPSQAASEGASGYVQLSSGPADPDDAKTSPKLDAGHASRHGQPNSWHAISAASAPWQGSVFFPGLVNHPTHSATTPDSTPAPTTCTIWH</sequence>
<dbReference type="Proteomes" id="UP000485058">
    <property type="component" value="Unassembled WGS sequence"/>
</dbReference>
<protein>
    <submittedName>
        <fullName evidence="2">Uncharacterized protein</fullName>
    </submittedName>
</protein>
<feature type="compositionally biased region" description="Polar residues" evidence="1">
    <location>
        <begin position="41"/>
        <end position="57"/>
    </location>
</feature>
<accession>A0A699YSA5</accession>
<evidence type="ECO:0000313" key="3">
    <source>
        <dbReference type="Proteomes" id="UP000485058"/>
    </source>
</evidence>
<feature type="compositionally biased region" description="Basic and acidic residues" evidence="1">
    <location>
        <begin position="75"/>
        <end position="87"/>
    </location>
</feature>